<sequence>MATLRITHPPYQKMSFSQIDRSSVARTTDVSFCVYKGGKKSSDLKESSSLALRKKPFSSTFVAEERKKKEPNPVLARLERSRMKKRDLKNTPSTFGLIRWGRGMMEGLLARSGGVPRTWHGVCCTPLAYLWVQMEAPTFLTRSKEHCVASAHSYGNGSSVAKMRSFLLRTFIQLDLFRDRKDGISESLTA</sequence>
<accession>A0A4Y2D8L3</accession>
<dbReference type="Proteomes" id="UP000499080">
    <property type="component" value="Unassembled WGS sequence"/>
</dbReference>
<keyword evidence="3" id="KW-1185">Reference proteome</keyword>
<proteinExistence type="predicted"/>
<evidence type="ECO:0000313" key="2">
    <source>
        <dbReference type="EMBL" id="GBM13143.1"/>
    </source>
</evidence>
<protein>
    <submittedName>
        <fullName evidence="1">Uncharacterized protein</fullName>
    </submittedName>
</protein>
<name>A0A4Y2D8L3_ARAVE</name>
<evidence type="ECO:0000313" key="1">
    <source>
        <dbReference type="EMBL" id="GBM13103.1"/>
    </source>
</evidence>
<organism evidence="1 3">
    <name type="scientific">Araneus ventricosus</name>
    <name type="common">Orbweaver spider</name>
    <name type="synonym">Epeira ventricosa</name>
    <dbReference type="NCBI Taxonomy" id="182803"/>
    <lineage>
        <taxon>Eukaryota</taxon>
        <taxon>Metazoa</taxon>
        <taxon>Ecdysozoa</taxon>
        <taxon>Arthropoda</taxon>
        <taxon>Chelicerata</taxon>
        <taxon>Arachnida</taxon>
        <taxon>Araneae</taxon>
        <taxon>Araneomorphae</taxon>
        <taxon>Entelegynae</taxon>
        <taxon>Araneoidea</taxon>
        <taxon>Araneidae</taxon>
        <taxon>Araneus</taxon>
    </lineage>
</organism>
<dbReference type="EMBL" id="BGPR01088889">
    <property type="protein sequence ID" value="GBM13103.1"/>
    <property type="molecule type" value="Genomic_DNA"/>
</dbReference>
<reference evidence="1 3" key="1">
    <citation type="journal article" date="2019" name="Sci. Rep.">
        <title>Orb-weaving spider Araneus ventricosus genome elucidates the spidroin gene catalogue.</title>
        <authorList>
            <person name="Kono N."/>
            <person name="Nakamura H."/>
            <person name="Ohtoshi R."/>
            <person name="Moran D.A.P."/>
            <person name="Shinohara A."/>
            <person name="Yoshida Y."/>
            <person name="Fujiwara M."/>
            <person name="Mori M."/>
            <person name="Tomita M."/>
            <person name="Arakawa K."/>
        </authorList>
    </citation>
    <scope>NUCLEOTIDE SEQUENCE [LARGE SCALE GENOMIC DNA]</scope>
</reference>
<dbReference type="EMBL" id="BGPR01088897">
    <property type="protein sequence ID" value="GBM13143.1"/>
    <property type="molecule type" value="Genomic_DNA"/>
</dbReference>
<dbReference type="AlphaFoldDB" id="A0A4Y2D8L3"/>
<comment type="caution">
    <text evidence="1">The sequence shown here is derived from an EMBL/GenBank/DDBJ whole genome shotgun (WGS) entry which is preliminary data.</text>
</comment>
<gene>
    <name evidence="1" type="ORF">AVEN_226461_1</name>
    <name evidence="2" type="ORF">AVEN_93714_1</name>
</gene>
<evidence type="ECO:0000313" key="3">
    <source>
        <dbReference type="Proteomes" id="UP000499080"/>
    </source>
</evidence>